<keyword evidence="1" id="KW-0732">Signal</keyword>
<name>A0A2M3ZSY6_9DIPT</name>
<reference evidence="2" key="1">
    <citation type="submission" date="2018-01" db="EMBL/GenBank/DDBJ databases">
        <title>An insight into the sialome of Amazonian anophelines.</title>
        <authorList>
            <person name="Ribeiro J.M."/>
            <person name="Scarpassa V."/>
            <person name="Calvo E."/>
        </authorList>
    </citation>
    <scope>NUCLEOTIDE SEQUENCE</scope>
    <source>
        <tissue evidence="2">Salivary glands</tissue>
    </source>
</reference>
<evidence type="ECO:0000256" key="1">
    <source>
        <dbReference type="SAM" id="SignalP"/>
    </source>
</evidence>
<feature type="signal peptide" evidence="1">
    <location>
        <begin position="1"/>
        <end position="19"/>
    </location>
</feature>
<evidence type="ECO:0000313" key="2">
    <source>
        <dbReference type="EMBL" id="MBW31602.1"/>
    </source>
</evidence>
<dbReference type="EMBL" id="GGFM01010851">
    <property type="protein sequence ID" value="MBW31602.1"/>
    <property type="molecule type" value="Transcribed_RNA"/>
</dbReference>
<feature type="chain" id="PRO_5014954093" evidence="1">
    <location>
        <begin position="20"/>
        <end position="131"/>
    </location>
</feature>
<proteinExistence type="predicted"/>
<protein>
    <submittedName>
        <fullName evidence="2">Putative secreted peptide</fullName>
    </submittedName>
</protein>
<dbReference type="AlphaFoldDB" id="A0A2M3ZSY6"/>
<accession>A0A2M3ZSY6</accession>
<organism evidence="2">
    <name type="scientific">Anopheles braziliensis</name>
    <dbReference type="NCBI Taxonomy" id="58242"/>
    <lineage>
        <taxon>Eukaryota</taxon>
        <taxon>Metazoa</taxon>
        <taxon>Ecdysozoa</taxon>
        <taxon>Arthropoda</taxon>
        <taxon>Hexapoda</taxon>
        <taxon>Insecta</taxon>
        <taxon>Pterygota</taxon>
        <taxon>Neoptera</taxon>
        <taxon>Endopterygota</taxon>
        <taxon>Diptera</taxon>
        <taxon>Nematocera</taxon>
        <taxon>Culicoidea</taxon>
        <taxon>Culicidae</taxon>
        <taxon>Anophelinae</taxon>
        <taxon>Anopheles</taxon>
    </lineage>
</organism>
<sequence length="131" mass="14590">MLLLLLCHIFSINLQQATCVRHTLAAAAAGESRYQTGTSIKVSLLPDAAALRSHRRANRRRAGLVQHNMYGLSFPIHQSMLYTLGLGDCVGKEAKVRQKLSRLLFLKDTVNHRLKIDVAQRSRVPIGNFGQ</sequence>